<dbReference type="EMBL" id="RCML01001168">
    <property type="protein sequence ID" value="KAG2964856.1"/>
    <property type="molecule type" value="Genomic_DNA"/>
</dbReference>
<comment type="caution">
    <text evidence="2">The sequence shown here is derived from an EMBL/GenBank/DDBJ whole genome shotgun (WGS) entry which is preliminary data.</text>
</comment>
<dbReference type="AlphaFoldDB" id="A0A8T1F9T6"/>
<organism evidence="2 3">
    <name type="scientific">Phytophthora cactorum</name>
    <dbReference type="NCBI Taxonomy" id="29920"/>
    <lineage>
        <taxon>Eukaryota</taxon>
        <taxon>Sar</taxon>
        <taxon>Stramenopiles</taxon>
        <taxon>Oomycota</taxon>
        <taxon>Peronosporomycetes</taxon>
        <taxon>Peronosporales</taxon>
        <taxon>Peronosporaceae</taxon>
        <taxon>Phytophthora</taxon>
    </lineage>
</organism>
<accession>A0A8T1F9T6</accession>
<dbReference type="VEuPathDB" id="FungiDB:PC110_g17178"/>
<evidence type="ECO:0000313" key="3">
    <source>
        <dbReference type="Proteomes" id="UP000697107"/>
    </source>
</evidence>
<gene>
    <name evidence="2" type="ORF">PC118_g20079</name>
</gene>
<sequence length="290" mass="31501">MIWIPDRHRSTIPYLYPKPVHPSESVIINQYCSIDSLSKTGDPPGRQFGSAAFDGLTFNRDGSPPVVDASDAGRWIADRFVDHDVRKSREVPPRDGPKSKQKNNLARVTKKARSGPLVGIFTSGGYMGARSRLLEDIPDVVSVDETSLALALATINVDSTATDDLACTRRWLTMATTRPTSTAISMRRVATSATATTATTMDLRQRPLQERTLVALDPATLFIREPPNVNLGVPVFARGPITNLRAPEAALPNVHVADAPRLLRQITDTVPQLSNSVFPPAAPQVSEAMT</sequence>
<feature type="compositionally biased region" description="Basic and acidic residues" evidence="1">
    <location>
        <begin position="86"/>
        <end position="98"/>
    </location>
</feature>
<evidence type="ECO:0000256" key="1">
    <source>
        <dbReference type="SAM" id="MobiDB-lite"/>
    </source>
</evidence>
<feature type="region of interest" description="Disordered" evidence="1">
    <location>
        <begin position="86"/>
        <end position="109"/>
    </location>
</feature>
<proteinExistence type="predicted"/>
<dbReference type="Proteomes" id="UP000697107">
    <property type="component" value="Unassembled WGS sequence"/>
</dbReference>
<protein>
    <submittedName>
        <fullName evidence="2">Uncharacterized protein</fullName>
    </submittedName>
</protein>
<name>A0A8T1F9T6_9STRA</name>
<evidence type="ECO:0000313" key="2">
    <source>
        <dbReference type="EMBL" id="KAG2964856.1"/>
    </source>
</evidence>
<reference evidence="2" key="1">
    <citation type="submission" date="2018-10" db="EMBL/GenBank/DDBJ databases">
        <title>Effector identification in a new, highly contiguous assembly of the strawberry crown rot pathogen Phytophthora cactorum.</title>
        <authorList>
            <person name="Armitage A.D."/>
            <person name="Nellist C.F."/>
            <person name="Bates H."/>
            <person name="Vickerstaff R.J."/>
            <person name="Harrison R.J."/>
        </authorList>
    </citation>
    <scope>NUCLEOTIDE SEQUENCE</scope>
    <source>
        <strain evidence="2">P415</strain>
    </source>
</reference>